<name>X6N0L4_RETFI</name>
<keyword evidence="2" id="KW-0472">Membrane</keyword>
<organism evidence="3 4">
    <name type="scientific">Reticulomyxa filosa</name>
    <dbReference type="NCBI Taxonomy" id="46433"/>
    <lineage>
        <taxon>Eukaryota</taxon>
        <taxon>Sar</taxon>
        <taxon>Rhizaria</taxon>
        <taxon>Retaria</taxon>
        <taxon>Foraminifera</taxon>
        <taxon>Monothalamids</taxon>
        <taxon>Reticulomyxidae</taxon>
        <taxon>Reticulomyxa</taxon>
    </lineage>
</organism>
<reference evidence="3 4" key="1">
    <citation type="journal article" date="2013" name="Curr. Biol.">
        <title>The Genome of the Foraminiferan Reticulomyxa filosa.</title>
        <authorList>
            <person name="Glockner G."/>
            <person name="Hulsmann N."/>
            <person name="Schleicher M."/>
            <person name="Noegel A.A."/>
            <person name="Eichinger L."/>
            <person name="Gallinger C."/>
            <person name="Pawlowski J."/>
            <person name="Sierra R."/>
            <person name="Euteneuer U."/>
            <person name="Pillet L."/>
            <person name="Moustafa A."/>
            <person name="Platzer M."/>
            <person name="Groth M."/>
            <person name="Szafranski K."/>
            <person name="Schliwa M."/>
        </authorList>
    </citation>
    <scope>NUCLEOTIDE SEQUENCE [LARGE SCALE GENOMIC DNA]</scope>
</reference>
<dbReference type="Proteomes" id="UP000023152">
    <property type="component" value="Unassembled WGS sequence"/>
</dbReference>
<feature type="compositionally biased region" description="Basic and acidic residues" evidence="1">
    <location>
        <begin position="41"/>
        <end position="54"/>
    </location>
</feature>
<dbReference type="EMBL" id="ASPP01013824">
    <property type="protein sequence ID" value="ETO19284.1"/>
    <property type="molecule type" value="Genomic_DNA"/>
</dbReference>
<feature type="transmembrane region" description="Helical" evidence="2">
    <location>
        <begin position="100"/>
        <end position="120"/>
    </location>
</feature>
<feature type="compositionally biased region" description="Low complexity" evidence="1">
    <location>
        <begin position="1"/>
        <end position="12"/>
    </location>
</feature>
<keyword evidence="2" id="KW-0812">Transmembrane</keyword>
<feature type="non-terminal residue" evidence="3">
    <location>
        <position position="1"/>
    </location>
</feature>
<feature type="region of interest" description="Disordered" evidence="1">
    <location>
        <begin position="165"/>
        <end position="186"/>
    </location>
</feature>
<evidence type="ECO:0000313" key="3">
    <source>
        <dbReference type="EMBL" id="ETO19284.1"/>
    </source>
</evidence>
<protein>
    <submittedName>
        <fullName evidence="3">UBX domain-containing protein</fullName>
    </submittedName>
</protein>
<feature type="region of interest" description="Disordered" evidence="1">
    <location>
        <begin position="1"/>
        <end position="76"/>
    </location>
</feature>
<dbReference type="AlphaFoldDB" id="X6N0L4"/>
<gene>
    <name evidence="3" type="ORF">RFI_17946</name>
</gene>
<keyword evidence="4" id="KW-1185">Reference proteome</keyword>
<comment type="caution">
    <text evidence="3">The sequence shown here is derived from an EMBL/GenBank/DDBJ whole genome shotgun (WGS) entry which is preliminary data.</text>
</comment>
<sequence>NNNNNNNNNNRNKTQKNKRKHNKAKNKKSTLAPPQQQVDRTLNKKKDEHSDESKNQPSPLKKGTGTEMTLQYGSTGHGELKLTTTVHALEPMDTCEMVSWFDMSLGWVLLDVVMTLGVFIDRFDRRTLMAALQKQLIAVPSSYGRKHHSSRLRFITKKDRSSYKKMLTPPFSTAGRLDDGNITSPR</sequence>
<feature type="compositionally biased region" description="Basic residues" evidence="1">
    <location>
        <begin position="13"/>
        <end position="28"/>
    </location>
</feature>
<evidence type="ECO:0000313" key="4">
    <source>
        <dbReference type="Proteomes" id="UP000023152"/>
    </source>
</evidence>
<evidence type="ECO:0000256" key="2">
    <source>
        <dbReference type="SAM" id="Phobius"/>
    </source>
</evidence>
<keyword evidence="2" id="KW-1133">Transmembrane helix</keyword>
<evidence type="ECO:0000256" key="1">
    <source>
        <dbReference type="SAM" id="MobiDB-lite"/>
    </source>
</evidence>
<proteinExistence type="predicted"/>
<accession>X6N0L4</accession>